<dbReference type="Pfam" id="PF02566">
    <property type="entry name" value="OsmC"/>
    <property type="match status" value="1"/>
</dbReference>
<dbReference type="RefSeq" id="WP_147928242.1">
    <property type="nucleotide sequence ID" value="NZ_VKAC01000016.1"/>
</dbReference>
<sequence>MPIKQTVPFVVDAEGSGVAQRLVVAGDHEHVFTADTYPSFGGDDAAPSPLSYLLGALTSCNQVTGSLVASSLGIALGKWSFHIQGDLDPSVIAGGAEGNANFDRVAVKVTVETDAADDVFETFHAETERRCPVTQMFKRSGLAYTSEWSKAPLPA</sequence>
<gene>
    <name evidence="1" type="ORF">FMM08_20665</name>
</gene>
<organism evidence="1 2">
    <name type="scientific">Quadrisphaera setariae</name>
    <dbReference type="NCBI Taxonomy" id="2593304"/>
    <lineage>
        <taxon>Bacteria</taxon>
        <taxon>Bacillati</taxon>
        <taxon>Actinomycetota</taxon>
        <taxon>Actinomycetes</taxon>
        <taxon>Kineosporiales</taxon>
        <taxon>Kineosporiaceae</taxon>
        <taxon>Quadrisphaera</taxon>
    </lineage>
</organism>
<keyword evidence="2" id="KW-1185">Reference proteome</keyword>
<accession>A0A5C8Z4R1</accession>
<dbReference type="Gene3D" id="3.30.300.20">
    <property type="match status" value="1"/>
</dbReference>
<dbReference type="OrthoDB" id="9811389at2"/>
<protein>
    <submittedName>
        <fullName evidence="1">OsmC family protein</fullName>
    </submittedName>
</protein>
<name>A0A5C8Z4R1_9ACTN</name>
<dbReference type="InterPro" id="IPR036102">
    <property type="entry name" value="OsmC/Ohrsf"/>
</dbReference>
<proteinExistence type="predicted"/>
<dbReference type="Proteomes" id="UP000321234">
    <property type="component" value="Unassembled WGS sequence"/>
</dbReference>
<dbReference type="InterPro" id="IPR003718">
    <property type="entry name" value="OsmC/Ohr_fam"/>
</dbReference>
<dbReference type="AlphaFoldDB" id="A0A5C8Z4R1"/>
<dbReference type="PANTHER" id="PTHR35368:SF1">
    <property type="entry name" value="HYDROPEROXIDE REDUCTASE"/>
    <property type="match status" value="1"/>
</dbReference>
<dbReference type="InterPro" id="IPR052924">
    <property type="entry name" value="OsmC/Ohr_hydroprdx_reductase"/>
</dbReference>
<evidence type="ECO:0000313" key="1">
    <source>
        <dbReference type="EMBL" id="TXR52223.1"/>
    </source>
</evidence>
<dbReference type="SUPFAM" id="SSF82784">
    <property type="entry name" value="OsmC-like"/>
    <property type="match status" value="1"/>
</dbReference>
<comment type="caution">
    <text evidence="1">The sequence shown here is derived from an EMBL/GenBank/DDBJ whole genome shotgun (WGS) entry which is preliminary data.</text>
</comment>
<dbReference type="InterPro" id="IPR015946">
    <property type="entry name" value="KH_dom-like_a/b"/>
</dbReference>
<dbReference type="PANTHER" id="PTHR35368">
    <property type="entry name" value="HYDROPEROXIDE REDUCTASE"/>
    <property type="match status" value="1"/>
</dbReference>
<reference evidence="1 2" key="1">
    <citation type="submission" date="2019-07" db="EMBL/GenBank/DDBJ databases">
        <title>Quadrisphaera sp. strain DD2A genome sequencing and assembly.</title>
        <authorList>
            <person name="Kim I."/>
        </authorList>
    </citation>
    <scope>NUCLEOTIDE SEQUENCE [LARGE SCALE GENOMIC DNA]</scope>
    <source>
        <strain evidence="1 2">DD2A</strain>
    </source>
</reference>
<evidence type="ECO:0000313" key="2">
    <source>
        <dbReference type="Proteomes" id="UP000321234"/>
    </source>
</evidence>
<dbReference type="EMBL" id="VKAC01000016">
    <property type="protein sequence ID" value="TXR52223.1"/>
    <property type="molecule type" value="Genomic_DNA"/>
</dbReference>